<dbReference type="InterPro" id="IPR036188">
    <property type="entry name" value="FAD/NAD-bd_sf"/>
</dbReference>
<evidence type="ECO:0000256" key="6">
    <source>
        <dbReference type="ARBA" id="ARBA00023033"/>
    </source>
</evidence>
<dbReference type="STRING" id="133385.A0A2T9YTS3"/>
<dbReference type="AlphaFoldDB" id="A0A2T9YTS3"/>
<evidence type="ECO:0000256" key="3">
    <source>
        <dbReference type="ARBA" id="ARBA00022630"/>
    </source>
</evidence>
<dbReference type="PANTHER" id="PTHR43876:SF7">
    <property type="entry name" value="UBIQUINONE BIOSYNTHESIS MONOOXYGENASE COQ6, MITOCHONDRIAL"/>
    <property type="match status" value="1"/>
</dbReference>
<dbReference type="OrthoDB" id="683240at2759"/>
<evidence type="ECO:0000256" key="1">
    <source>
        <dbReference type="ARBA" id="ARBA00001974"/>
    </source>
</evidence>
<dbReference type="NCBIfam" id="TIGR01988">
    <property type="entry name" value="Ubi-OHases"/>
    <property type="match status" value="1"/>
</dbReference>
<sequence length="506" mass="56149">MLVGWVYGYSPIKRRSVHKLGIWKIRCPVGNVVVKGYLSAIKTRSDNPITYDVTIIGAGIAGSCFAAALGSFEIFKNLKIAVVDPNDIKDVANWIPPTDSFNTGAWKYTYADRVMPYSKVVVTDFLGQGSLNFADLISEGVSSEHPAFLIENSNLHSACAKALIHNNNSNITFFQGKVVNFSSFDSSNSTTSHNYSDNASSLTFPQILLSSNQTIRSKLVVAADGSNSLIRRYANIPSSSLSYNQFGLVANLVFDQLNQTAFQRFLPTGPIAILPLSNGFANLVWSIDSHYVDKLKNVSDITFIKLVNMAFRYQNYSDFEYILNSIHHDGSLPESLDLDQEFNWRINSQNQNGSFSTLINSFNEPIQLPPLVMDITPNSRQGFPLRISNSKKYYSSRIALIGDAAHTMHPLAGMGFNSGVTDSIQLCSLLKNAILTGSDIGSKEYVLKPYNDKRYSQNVLLQAAVDHTFLLFQSQNKMVTCSRGILMNLLNKFPLIKNNIVKSIMY</sequence>
<dbReference type="Proteomes" id="UP000245383">
    <property type="component" value="Unassembled WGS sequence"/>
</dbReference>
<dbReference type="InterPro" id="IPR002938">
    <property type="entry name" value="FAD-bd"/>
</dbReference>
<accession>A0A2T9YTS3</accession>
<comment type="cofactor">
    <cofactor evidence="1">
        <name>FAD</name>
        <dbReference type="ChEBI" id="CHEBI:57692"/>
    </cofactor>
</comment>
<evidence type="ECO:0000256" key="2">
    <source>
        <dbReference type="ARBA" id="ARBA00005349"/>
    </source>
</evidence>
<dbReference type="InterPro" id="IPR051205">
    <property type="entry name" value="UbiH/COQ6_monooxygenase"/>
</dbReference>
<dbReference type="SUPFAM" id="SSF51905">
    <property type="entry name" value="FAD/NAD(P)-binding domain"/>
    <property type="match status" value="1"/>
</dbReference>
<reference evidence="8 9" key="1">
    <citation type="journal article" date="2018" name="MBio">
        <title>Comparative Genomics Reveals the Core Gene Toolbox for the Fungus-Insect Symbiosis.</title>
        <authorList>
            <person name="Wang Y."/>
            <person name="Stata M."/>
            <person name="Wang W."/>
            <person name="Stajich J.E."/>
            <person name="White M.M."/>
            <person name="Moncalvo J.M."/>
        </authorList>
    </citation>
    <scope>NUCLEOTIDE SEQUENCE [LARGE SCALE GENOMIC DNA]</scope>
    <source>
        <strain evidence="8 9">SWE-8-4</strain>
    </source>
</reference>
<name>A0A2T9YTS3_9FUNG</name>
<dbReference type="Gene3D" id="3.50.50.60">
    <property type="entry name" value="FAD/NAD(P)-binding domain"/>
    <property type="match status" value="2"/>
</dbReference>
<gene>
    <name evidence="8" type="ORF">BB561_001660</name>
</gene>
<evidence type="ECO:0000313" key="8">
    <source>
        <dbReference type="EMBL" id="PVU95696.1"/>
    </source>
</evidence>
<keyword evidence="6" id="KW-0503">Monooxygenase</keyword>
<evidence type="ECO:0000256" key="4">
    <source>
        <dbReference type="ARBA" id="ARBA00022827"/>
    </source>
</evidence>
<organism evidence="8 9">
    <name type="scientific">Smittium simulii</name>
    <dbReference type="NCBI Taxonomy" id="133385"/>
    <lineage>
        <taxon>Eukaryota</taxon>
        <taxon>Fungi</taxon>
        <taxon>Fungi incertae sedis</taxon>
        <taxon>Zoopagomycota</taxon>
        <taxon>Kickxellomycotina</taxon>
        <taxon>Harpellomycetes</taxon>
        <taxon>Harpellales</taxon>
        <taxon>Legeriomycetaceae</taxon>
        <taxon>Smittium</taxon>
    </lineage>
</organism>
<dbReference type="EMBL" id="MBFR01000049">
    <property type="protein sequence ID" value="PVU95696.1"/>
    <property type="molecule type" value="Genomic_DNA"/>
</dbReference>
<protein>
    <recommendedName>
        <fullName evidence="7">FAD-binding domain-containing protein</fullName>
    </recommendedName>
</protein>
<keyword evidence="9" id="KW-1185">Reference proteome</keyword>
<comment type="similarity">
    <text evidence="2">Belongs to the UbiH/COQ6 family.</text>
</comment>
<dbReference type="GO" id="GO:0071949">
    <property type="term" value="F:FAD binding"/>
    <property type="evidence" value="ECO:0007669"/>
    <property type="project" value="InterPro"/>
</dbReference>
<feature type="domain" description="FAD-binding" evidence="7">
    <location>
        <begin position="379"/>
        <end position="438"/>
    </location>
</feature>
<comment type="caution">
    <text evidence="8">The sequence shown here is derived from an EMBL/GenBank/DDBJ whole genome shotgun (WGS) entry which is preliminary data.</text>
</comment>
<keyword evidence="5" id="KW-0560">Oxidoreductase</keyword>
<dbReference type="GO" id="GO:0016705">
    <property type="term" value="F:oxidoreductase activity, acting on paired donors, with incorporation or reduction of molecular oxygen"/>
    <property type="evidence" value="ECO:0007669"/>
    <property type="project" value="InterPro"/>
</dbReference>
<evidence type="ECO:0000313" key="9">
    <source>
        <dbReference type="Proteomes" id="UP000245383"/>
    </source>
</evidence>
<dbReference type="InterPro" id="IPR010971">
    <property type="entry name" value="UbiH/COQ6"/>
</dbReference>
<evidence type="ECO:0000259" key="7">
    <source>
        <dbReference type="Pfam" id="PF01494"/>
    </source>
</evidence>
<dbReference type="PANTHER" id="PTHR43876">
    <property type="entry name" value="UBIQUINONE BIOSYNTHESIS MONOOXYGENASE COQ6, MITOCHONDRIAL"/>
    <property type="match status" value="1"/>
</dbReference>
<dbReference type="Pfam" id="PF01494">
    <property type="entry name" value="FAD_binding_3"/>
    <property type="match status" value="1"/>
</dbReference>
<dbReference type="PRINTS" id="PR00420">
    <property type="entry name" value="RNGMNOXGNASE"/>
</dbReference>
<keyword evidence="3" id="KW-0285">Flavoprotein</keyword>
<proteinExistence type="inferred from homology"/>
<evidence type="ECO:0000256" key="5">
    <source>
        <dbReference type="ARBA" id="ARBA00023002"/>
    </source>
</evidence>
<dbReference type="GO" id="GO:0006744">
    <property type="term" value="P:ubiquinone biosynthetic process"/>
    <property type="evidence" value="ECO:0007669"/>
    <property type="project" value="InterPro"/>
</dbReference>
<keyword evidence="4" id="KW-0274">FAD</keyword>
<dbReference type="GO" id="GO:0004497">
    <property type="term" value="F:monooxygenase activity"/>
    <property type="evidence" value="ECO:0007669"/>
    <property type="project" value="UniProtKB-KW"/>
</dbReference>
<dbReference type="GO" id="GO:0005739">
    <property type="term" value="C:mitochondrion"/>
    <property type="evidence" value="ECO:0007669"/>
    <property type="project" value="TreeGrafter"/>
</dbReference>